<dbReference type="RefSeq" id="WP_189476841.1">
    <property type="nucleotide sequence ID" value="NZ_BMYM01000001.1"/>
</dbReference>
<dbReference type="InterPro" id="IPR051781">
    <property type="entry name" value="Metallo-dep_Hydrolase"/>
</dbReference>
<sequence length="415" mass="42886">MRSPLLLAAALCLSVNAASAQNLLIRGGEVHTGTDAGVLDNADILIEDGTISAIGTNLTAPSGTETLNAGGKPVTAALFTGVSAIGLAEVEAESDSVDNRLADLHDTPMRPEFDVTPAYNPHSTVVPVTRVEGFGFTLLGASASDSIIAGQGQLVRLDGGYTSFAGDKVLFITIGGGSADKAGTSRAAQWMVLEQAMAEAKRPSRQGEPALLTRLGRETLKAYTRDGTVVFAVDRASDILQTLDFAQRHGFSAVVAGGAEAWVVAGALAKANVPVLLDPLANLPNSFDSVGSRLDNAALLHAAGVDVGFSGAETHNTRKNRQMAGNAVANGLPWEAGLAGLTSVPARLFGMSGGELSAGMAGDVVIWSGDPLEVTSAADAVVLSGKVDSMTSRQTRLRDRYLPRQSDLPRAYIKP</sequence>
<dbReference type="PANTHER" id="PTHR43135:SF3">
    <property type="entry name" value="ALPHA-D-RIBOSE 1-METHYLPHOSPHONATE 5-TRIPHOSPHATE DIPHOSPHATASE"/>
    <property type="match status" value="1"/>
</dbReference>
<dbReference type="InterPro" id="IPR032466">
    <property type="entry name" value="Metal_Hydrolase"/>
</dbReference>
<keyword evidence="4" id="KW-1185">Reference proteome</keyword>
<dbReference type="SUPFAM" id="SSF51338">
    <property type="entry name" value="Composite domain of metallo-dependent hydrolases"/>
    <property type="match status" value="1"/>
</dbReference>
<comment type="caution">
    <text evidence="3">The sequence shown here is derived from an EMBL/GenBank/DDBJ whole genome shotgun (WGS) entry which is preliminary data.</text>
</comment>
<dbReference type="PANTHER" id="PTHR43135">
    <property type="entry name" value="ALPHA-D-RIBOSE 1-METHYLPHOSPHONATE 5-TRIPHOSPHATE DIPHOSPHATASE"/>
    <property type="match status" value="1"/>
</dbReference>
<reference evidence="3" key="2">
    <citation type="submission" date="2020-09" db="EMBL/GenBank/DDBJ databases">
        <authorList>
            <person name="Sun Q."/>
            <person name="Kim S."/>
        </authorList>
    </citation>
    <scope>NUCLEOTIDE SEQUENCE</scope>
    <source>
        <strain evidence="3">KCTC 23430</strain>
    </source>
</reference>
<evidence type="ECO:0000313" key="3">
    <source>
        <dbReference type="EMBL" id="GHD31847.1"/>
    </source>
</evidence>
<evidence type="ECO:0000256" key="1">
    <source>
        <dbReference type="SAM" id="SignalP"/>
    </source>
</evidence>
<dbReference type="Pfam" id="PF07969">
    <property type="entry name" value="Amidohydro_3"/>
    <property type="match status" value="1"/>
</dbReference>
<organism evidence="3 4">
    <name type="scientific">Parahalioglobus pacificus</name>
    <dbReference type="NCBI Taxonomy" id="930806"/>
    <lineage>
        <taxon>Bacteria</taxon>
        <taxon>Pseudomonadati</taxon>
        <taxon>Pseudomonadota</taxon>
        <taxon>Gammaproteobacteria</taxon>
        <taxon>Cellvibrionales</taxon>
        <taxon>Halieaceae</taxon>
        <taxon>Parahalioglobus</taxon>
    </lineage>
</organism>
<dbReference type="EMBL" id="BMYM01000001">
    <property type="protein sequence ID" value="GHD31847.1"/>
    <property type="molecule type" value="Genomic_DNA"/>
</dbReference>
<evidence type="ECO:0000259" key="2">
    <source>
        <dbReference type="Pfam" id="PF07969"/>
    </source>
</evidence>
<dbReference type="InterPro" id="IPR011059">
    <property type="entry name" value="Metal-dep_hydrolase_composite"/>
</dbReference>
<protein>
    <submittedName>
        <fullName evidence="3">Amidohydrolase</fullName>
    </submittedName>
</protein>
<dbReference type="AlphaFoldDB" id="A0A919CJT6"/>
<feature type="chain" id="PRO_5037640814" evidence="1">
    <location>
        <begin position="21"/>
        <end position="415"/>
    </location>
</feature>
<evidence type="ECO:0000313" key="4">
    <source>
        <dbReference type="Proteomes" id="UP000644693"/>
    </source>
</evidence>
<proteinExistence type="predicted"/>
<dbReference type="GO" id="GO:0016810">
    <property type="term" value="F:hydrolase activity, acting on carbon-nitrogen (but not peptide) bonds"/>
    <property type="evidence" value="ECO:0007669"/>
    <property type="project" value="InterPro"/>
</dbReference>
<keyword evidence="1" id="KW-0732">Signal</keyword>
<accession>A0A919CJT6</accession>
<feature type="domain" description="Amidohydrolase 3" evidence="2">
    <location>
        <begin position="309"/>
        <end position="387"/>
    </location>
</feature>
<gene>
    <name evidence="3" type="ORF">GCM10007053_15340</name>
</gene>
<dbReference type="SUPFAM" id="SSF51556">
    <property type="entry name" value="Metallo-dependent hydrolases"/>
    <property type="match status" value="1"/>
</dbReference>
<dbReference type="Proteomes" id="UP000644693">
    <property type="component" value="Unassembled WGS sequence"/>
</dbReference>
<feature type="signal peptide" evidence="1">
    <location>
        <begin position="1"/>
        <end position="20"/>
    </location>
</feature>
<reference evidence="3" key="1">
    <citation type="journal article" date="2014" name="Int. J. Syst. Evol. Microbiol.">
        <title>Complete genome sequence of Corynebacterium casei LMG S-19264T (=DSM 44701T), isolated from a smear-ripened cheese.</title>
        <authorList>
            <consortium name="US DOE Joint Genome Institute (JGI-PGF)"/>
            <person name="Walter F."/>
            <person name="Albersmeier A."/>
            <person name="Kalinowski J."/>
            <person name="Ruckert C."/>
        </authorList>
    </citation>
    <scope>NUCLEOTIDE SEQUENCE</scope>
    <source>
        <strain evidence="3">KCTC 23430</strain>
    </source>
</reference>
<dbReference type="InterPro" id="IPR013108">
    <property type="entry name" value="Amidohydro_3"/>
</dbReference>
<dbReference type="Gene3D" id="3.20.20.140">
    <property type="entry name" value="Metal-dependent hydrolases"/>
    <property type="match status" value="2"/>
</dbReference>
<name>A0A919CJT6_9GAMM</name>